<keyword evidence="2" id="KW-1185">Reference proteome</keyword>
<protein>
    <submittedName>
        <fullName evidence="1">Uncharacterized protein</fullName>
    </submittedName>
</protein>
<dbReference type="Proteomes" id="UP001165042">
    <property type="component" value="Unassembled WGS sequence"/>
</dbReference>
<dbReference type="RefSeq" id="WP_285611001.1">
    <property type="nucleotide sequence ID" value="NZ_BSSD01000004.1"/>
</dbReference>
<sequence>MAPIGAEASQLCVAAAGTCGQAAEKVVTTAVDAAGLTVRWQPGTPLSGTLAPAGPAPVDRFLRAIDIELAEHNAHRSRLRLRIALHLGDPESTRGLLAIPALADALDEAPDATLAVLVSDRVPRTARPTADFAELHHRGDSFWLWTPGWRPPHRRTTTPLWR</sequence>
<reference evidence="1" key="1">
    <citation type="submission" date="2023-02" db="EMBL/GenBank/DDBJ databases">
        <title>Actinokineospora globicatena NBRC 15670.</title>
        <authorList>
            <person name="Ichikawa N."/>
            <person name="Sato H."/>
            <person name="Tonouchi N."/>
        </authorList>
    </citation>
    <scope>NUCLEOTIDE SEQUENCE</scope>
    <source>
        <strain evidence="1">NBRC 15670</strain>
    </source>
</reference>
<evidence type="ECO:0000313" key="1">
    <source>
        <dbReference type="EMBL" id="GLW92420.1"/>
    </source>
</evidence>
<accession>A0A9W6V769</accession>
<comment type="caution">
    <text evidence="1">The sequence shown here is derived from an EMBL/GenBank/DDBJ whole genome shotgun (WGS) entry which is preliminary data.</text>
</comment>
<evidence type="ECO:0000313" key="2">
    <source>
        <dbReference type="Proteomes" id="UP001165042"/>
    </source>
</evidence>
<proteinExistence type="predicted"/>
<dbReference type="EMBL" id="BSSD01000004">
    <property type="protein sequence ID" value="GLW92420.1"/>
    <property type="molecule type" value="Genomic_DNA"/>
</dbReference>
<name>A0A9W6V769_9PSEU</name>
<organism evidence="1 2">
    <name type="scientific">Actinokineospora globicatena</name>
    <dbReference type="NCBI Taxonomy" id="103729"/>
    <lineage>
        <taxon>Bacteria</taxon>
        <taxon>Bacillati</taxon>
        <taxon>Actinomycetota</taxon>
        <taxon>Actinomycetes</taxon>
        <taxon>Pseudonocardiales</taxon>
        <taxon>Pseudonocardiaceae</taxon>
        <taxon>Actinokineospora</taxon>
    </lineage>
</organism>
<gene>
    <name evidence="1" type="ORF">Aglo03_32360</name>
</gene>
<dbReference type="AlphaFoldDB" id="A0A9W6V769"/>